<dbReference type="PROSITE" id="PS51842">
    <property type="entry name" value="IF_ROD_2"/>
    <property type="match status" value="1"/>
</dbReference>
<dbReference type="GO" id="GO:0045104">
    <property type="term" value="P:intermediate filament cytoskeleton organization"/>
    <property type="evidence" value="ECO:0007669"/>
    <property type="project" value="TreeGrafter"/>
</dbReference>
<dbReference type="GO" id="GO:0005198">
    <property type="term" value="F:structural molecule activity"/>
    <property type="evidence" value="ECO:0007669"/>
    <property type="project" value="InterPro"/>
</dbReference>
<proteinExistence type="inferred from homology"/>
<name>A0A3N0YWN9_ANAGA</name>
<dbReference type="SMART" id="SM01391">
    <property type="entry name" value="Filament"/>
    <property type="match status" value="1"/>
</dbReference>
<keyword evidence="3 5" id="KW-0175">Coiled coil</keyword>
<sequence length="674" mass="74287">MSFYVPQASHMSFTRSVPAHRAASTYGGAGGQGTRISSVSSMSLRSAPRSGGISSSTAYRVSSAGMGAGAGGSLKASAGSTGPLRGNEKGQMQNLNDRLAAYLDTVRRLEQENSKLEMQIREALEKGGPEARDYSKYNAILDDLRRKVFDATLDNARLVLQIDNARLAVDDFRVKFENEMAIRQSVEGDIAGLKKVIDDTNIGRLNVEGEIESLKEELLFLKKNHENEVGEMRNQIAQSGVQVDVDAPKGQDMSQVMEEMRANYEKQALKNAEELKMWHESQLSEVQVQVAQNTEALQGAQMEINDLRRQIQTLEIELASQQSLKASLEDTLRNTEMRSNAEMEKHNNIIMQFEAELGQLRSNITEQGHEYEALLNMKMKLEAEISTYKKLLDGGVVMMQWSSEWAEQHYDVSSTTSPVHPKPLPFPQPSRPAFSGYTDDISALSASSLLKRYAERYSFNSALPEHGSFLRSEQHQEPWPGGYNTDGPPGLDPLKGSGSDLSEQQYSSGPTSQDYPSSYSSQHLLPKPSYLPSPAFALPSAYLPPTPGYAYPQQCGLTASYPHSTPALLPSGIHTPTPLHSSHGAAELPRNRKFGFDQSKTARVSPYTIRDKSERQNSDSGENVNESCGTDIQGYRPDRLSTQSDLEADSVGKTSHLRPPETRSYGGPGQYTYP</sequence>
<feature type="region of interest" description="Disordered" evidence="6">
    <location>
        <begin position="569"/>
        <end position="674"/>
    </location>
</feature>
<dbReference type="Gene3D" id="1.20.5.170">
    <property type="match status" value="1"/>
</dbReference>
<evidence type="ECO:0000256" key="3">
    <source>
        <dbReference type="ARBA" id="ARBA00023054"/>
    </source>
</evidence>
<feature type="compositionally biased region" description="Polar residues" evidence="6">
    <location>
        <begin position="499"/>
        <end position="523"/>
    </location>
</feature>
<dbReference type="InterPro" id="IPR002957">
    <property type="entry name" value="Keratin_I"/>
</dbReference>
<dbReference type="FunFam" id="1.20.5.170:FF:000002">
    <property type="entry name" value="Type I keratin KA11"/>
    <property type="match status" value="1"/>
</dbReference>
<evidence type="ECO:0000313" key="9">
    <source>
        <dbReference type="Proteomes" id="UP000281406"/>
    </source>
</evidence>
<evidence type="ECO:0000256" key="2">
    <source>
        <dbReference type="ARBA" id="ARBA00022754"/>
    </source>
</evidence>
<accession>A0A3N0YWN9</accession>
<feature type="coiled-coil region" evidence="5">
    <location>
        <begin position="290"/>
        <end position="391"/>
    </location>
</feature>
<evidence type="ECO:0000256" key="6">
    <source>
        <dbReference type="SAM" id="MobiDB-lite"/>
    </source>
</evidence>
<dbReference type="PANTHER" id="PTHR23239:SF375">
    <property type="entry name" value="KERATIN 18B"/>
    <property type="match status" value="1"/>
</dbReference>
<reference evidence="8 9" key="1">
    <citation type="submission" date="2018-10" db="EMBL/GenBank/DDBJ databases">
        <title>Genome assembly for a Yunnan-Guizhou Plateau 3E fish, Anabarilius grahami (Regan), and its evolutionary and genetic applications.</title>
        <authorList>
            <person name="Jiang W."/>
        </authorList>
    </citation>
    <scope>NUCLEOTIDE SEQUENCE [LARGE SCALE GENOMIC DNA]</scope>
    <source>
        <strain evidence="8">AG-KIZ</strain>
        <tissue evidence="8">Muscle</tissue>
    </source>
</reference>
<evidence type="ECO:0000256" key="5">
    <source>
        <dbReference type="SAM" id="Coils"/>
    </source>
</evidence>
<feature type="region of interest" description="Disordered" evidence="6">
    <location>
        <begin position="471"/>
        <end position="523"/>
    </location>
</feature>
<dbReference type="FunFam" id="1.20.5.500:FF:000001">
    <property type="entry name" value="Type II keratin 23"/>
    <property type="match status" value="1"/>
</dbReference>
<dbReference type="EMBL" id="RJVU01019434">
    <property type="protein sequence ID" value="ROL50659.1"/>
    <property type="molecule type" value="Genomic_DNA"/>
</dbReference>
<feature type="region of interest" description="Disordered" evidence="6">
    <location>
        <begin position="22"/>
        <end position="55"/>
    </location>
</feature>
<evidence type="ECO:0000259" key="7">
    <source>
        <dbReference type="PROSITE" id="PS51842"/>
    </source>
</evidence>
<dbReference type="PRINTS" id="PR01248">
    <property type="entry name" value="TYPE1KERATIN"/>
</dbReference>
<feature type="coiled-coil region" evidence="5">
    <location>
        <begin position="92"/>
        <end position="126"/>
    </location>
</feature>
<dbReference type="SUPFAM" id="SSF64593">
    <property type="entry name" value="Intermediate filament protein, coiled coil region"/>
    <property type="match status" value="2"/>
</dbReference>
<feature type="region of interest" description="Disordered" evidence="6">
    <location>
        <begin position="70"/>
        <end position="90"/>
    </location>
</feature>
<dbReference type="PROSITE" id="PS00226">
    <property type="entry name" value="IF_ROD_1"/>
    <property type="match status" value="1"/>
</dbReference>
<feature type="coiled-coil region" evidence="5">
    <location>
        <begin position="204"/>
        <end position="235"/>
    </location>
</feature>
<dbReference type="OrthoDB" id="2441647at2759"/>
<evidence type="ECO:0000313" key="8">
    <source>
        <dbReference type="EMBL" id="ROL50659.1"/>
    </source>
</evidence>
<feature type="compositionally biased region" description="Polar residues" evidence="6">
    <location>
        <begin position="618"/>
        <end position="630"/>
    </location>
</feature>
<comment type="caution">
    <text evidence="8">The sequence shown here is derived from an EMBL/GenBank/DDBJ whole genome shotgun (WGS) entry which is preliminary data.</text>
</comment>
<comment type="similarity">
    <text evidence="4">Belongs to the intermediate filament family.</text>
</comment>
<evidence type="ECO:0000256" key="4">
    <source>
        <dbReference type="RuleBase" id="RU000685"/>
    </source>
</evidence>
<feature type="domain" description="IF rod" evidence="7">
    <location>
        <begin position="88"/>
        <end position="399"/>
    </location>
</feature>
<keyword evidence="2 4" id="KW-0403">Intermediate filament</keyword>
<dbReference type="InterPro" id="IPR018039">
    <property type="entry name" value="IF_conserved"/>
</dbReference>
<dbReference type="AlphaFoldDB" id="A0A3N0YWN9"/>
<gene>
    <name evidence="8" type="ORF">DPX16_14903</name>
</gene>
<keyword evidence="1" id="KW-0416">Keratin</keyword>
<feature type="compositionally biased region" description="Low complexity" evidence="6">
    <location>
        <begin position="73"/>
        <end position="82"/>
    </location>
</feature>
<dbReference type="FunFam" id="1.20.5.1160:FF:000002">
    <property type="entry name" value="Type I keratin 10"/>
    <property type="match status" value="1"/>
</dbReference>
<dbReference type="InterPro" id="IPR039008">
    <property type="entry name" value="IF_rod_dom"/>
</dbReference>
<dbReference type="Pfam" id="PF00038">
    <property type="entry name" value="Filament"/>
    <property type="match status" value="1"/>
</dbReference>
<dbReference type="PANTHER" id="PTHR23239">
    <property type="entry name" value="INTERMEDIATE FILAMENT"/>
    <property type="match status" value="1"/>
</dbReference>
<evidence type="ECO:0000256" key="1">
    <source>
        <dbReference type="ARBA" id="ARBA00022744"/>
    </source>
</evidence>
<organism evidence="8 9">
    <name type="scientific">Anabarilius grahami</name>
    <name type="common">Kanglang fish</name>
    <name type="synonym">Barilius grahami</name>
    <dbReference type="NCBI Taxonomy" id="495550"/>
    <lineage>
        <taxon>Eukaryota</taxon>
        <taxon>Metazoa</taxon>
        <taxon>Chordata</taxon>
        <taxon>Craniata</taxon>
        <taxon>Vertebrata</taxon>
        <taxon>Euteleostomi</taxon>
        <taxon>Actinopterygii</taxon>
        <taxon>Neopterygii</taxon>
        <taxon>Teleostei</taxon>
        <taxon>Ostariophysi</taxon>
        <taxon>Cypriniformes</taxon>
        <taxon>Xenocyprididae</taxon>
        <taxon>Xenocypridinae</taxon>
        <taxon>Xenocypridinae incertae sedis</taxon>
        <taxon>Anabarilius</taxon>
    </lineage>
</organism>
<feature type="compositionally biased region" description="Low complexity" evidence="6">
    <location>
        <begin position="35"/>
        <end position="50"/>
    </location>
</feature>
<dbReference type="Proteomes" id="UP000281406">
    <property type="component" value="Unassembled WGS sequence"/>
</dbReference>
<dbReference type="Gene3D" id="1.20.5.1160">
    <property type="entry name" value="Vasodilator-stimulated phosphoprotein"/>
    <property type="match status" value="1"/>
</dbReference>
<protein>
    <submittedName>
        <fullName evidence="8">Keratin, type I cytoskeletal 18</fullName>
    </submittedName>
</protein>
<dbReference type="Gene3D" id="1.20.5.500">
    <property type="entry name" value="Single helix bin"/>
    <property type="match status" value="1"/>
</dbReference>
<dbReference type="GO" id="GO:0045095">
    <property type="term" value="C:keratin filament"/>
    <property type="evidence" value="ECO:0007669"/>
    <property type="project" value="TreeGrafter"/>
</dbReference>
<keyword evidence="9" id="KW-1185">Reference proteome</keyword>